<feature type="domain" description="PARP catalytic" evidence="3">
    <location>
        <begin position="355"/>
        <end position="572"/>
    </location>
</feature>
<dbReference type="InterPro" id="IPR027417">
    <property type="entry name" value="P-loop_NTPase"/>
</dbReference>
<keyword evidence="2" id="KW-0175">Coiled coil</keyword>
<keyword evidence="1" id="KW-0808">Transferase</keyword>
<feature type="coiled-coil region" evidence="2">
    <location>
        <begin position="308"/>
        <end position="335"/>
    </location>
</feature>
<dbReference type="PROSITE" id="PS51059">
    <property type="entry name" value="PARP_CATALYTIC"/>
    <property type="match status" value="1"/>
</dbReference>
<dbReference type="EC" id="2.4.2.-" evidence="1"/>
<dbReference type="EMBL" id="CDMZ01000068">
    <property type="protein sequence ID" value="CEM05865.1"/>
    <property type="molecule type" value="Genomic_DNA"/>
</dbReference>
<evidence type="ECO:0000256" key="1">
    <source>
        <dbReference type="RuleBase" id="RU362114"/>
    </source>
</evidence>
<protein>
    <recommendedName>
        <fullName evidence="1">Poly [ADP-ribose] polymerase</fullName>
        <shortName evidence="1">PARP</shortName>
        <ecNumber evidence="1">2.4.2.-</ecNumber>
    </recommendedName>
</protein>
<dbReference type="InterPro" id="IPR041679">
    <property type="entry name" value="DNA2/NAM7-like_C"/>
</dbReference>
<dbReference type="CDD" id="cd18808">
    <property type="entry name" value="SF1_C_Upf1"/>
    <property type="match status" value="1"/>
</dbReference>
<keyword evidence="1" id="KW-0328">Glycosyltransferase</keyword>
<evidence type="ECO:0000259" key="3">
    <source>
        <dbReference type="PROSITE" id="PS51059"/>
    </source>
</evidence>
<keyword evidence="1" id="KW-0520">NAD</keyword>
<dbReference type="SUPFAM" id="SSF56399">
    <property type="entry name" value="ADP-ribosylation"/>
    <property type="match status" value="1"/>
</dbReference>
<dbReference type="AlphaFoldDB" id="A0A0G4F1Y3"/>
<dbReference type="Gene3D" id="3.40.50.300">
    <property type="entry name" value="P-loop containing nucleotide triphosphate hydrolases"/>
    <property type="match status" value="1"/>
</dbReference>
<dbReference type="Gene3D" id="3.90.228.10">
    <property type="match status" value="1"/>
</dbReference>
<proteinExistence type="predicted"/>
<organism evidence="4">
    <name type="scientific">Chromera velia CCMP2878</name>
    <dbReference type="NCBI Taxonomy" id="1169474"/>
    <lineage>
        <taxon>Eukaryota</taxon>
        <taxon>Sar</taxon>
        <taxon>Alveolata</taxon>
        <taxon>Colpodellida</taxon>
        <taxon>Chromeraceae</taxon>
        <taxon>Chromera</taxon>
    </lineage>
</organism>
<evidence type="ECO:0000256" key="2">
    <source>
        <dbReference type="SAM" id="Coils"/>
    </source>
</evidence>
<accession>A0A0G4F1Y3</accession>
<dbReference type="InterPro" id="IPR012317">
    <property type="entry name" value="Poly(ADP-ribose)pol_cat_dom"/>
</dbReference>
<dbReference type="PANTHER" id="PTHR10887">
    <property type="entry name" value="DNA2/NAM7 HELICASE FAMILY"/>
    <property type="match status" value="1"/>
</dbReference>
<gene>
    <name evidence="4" type="ORF">Cvel_14751</name>
</gene>
<dbReference type="InterPro" id="IPR045055">
    <property type="entry name" value="DNA2/NAM7-like"/>
</dbReference>
<dbReference type="VEuPathDB" id="CryptoDB:Cvel_14751"/>
<dbReference type="GO" id="GO:0003950">
    <property type="term" value="F:NAD+ poly-ADP-ribosyltransferase activity"/>
    <property type="evidence" value="ECO:0007669"/>
    <property type="project" value="UniProtKB-UniRule"/>
</dbReference>
<evidence type="ECO:0000313" key="4">
    <source>
        <dbReference type="EMBL" id="CEM05865.1"/>
    </source>
</evidence>
<sequence length="615" mass="69214">MGKGEGQGMPGPLRREDRRVNVVTVDEFQGDEDDVVIVSMTRNNQKKGIGFLSKRNRRCVAQSRARSLVVFVGNAATFRPAPVWGALVNSLSPTSTLQLSCDKHKGKARQLSSSTPDSLDPSAELSLCGELCGCVKECRLHECRLTCHGDNESFHKADLCTDSVQMVCEIEPDKHKWTVQCRVREEDGSRACKFPVSVTCQKCHRPGKTQCSLRNEPLDCQRPCLRTLSCGHVCPNRCGERCLEASECSVEQLIPCPRDPSHKELKKHCNQQVDRVVCHSICNRPLACAYSHPCTQKCSDPCLDPDKCRQCERLREVEERKLEEMNRDVLRMIHEEGQQELRKLERTNIVRRRITHEDPDWGDQYLRIKDLTEHSALQAHHGALVVVDIEVVVNASLTKRFHEAKRRLRECRHTRPHQLDPELLFHGTTAEATDAICKTGFRLPERKDTNMFGQGVYFARNSTKSAQRLYTKGSGLLIVCEVVKGRVLNLSAGFNTKMPKSLSDAVKKNSQGRWFDVDLSKMQMAGFDSVMAPRETTRHGGVRNDELIIYDEALALPKFVVRFDTSTQAAVAPPRVLSSRRPLVDLTRPPPSALSVPDWNGTPSSGALRRQVFFA</sequence>
<dbReference type="Pfam" id="PF00644">
    <property type="entry name" value="PARP"/>
    <property type="match status" value="1"/>
</dbReference>
<dbReference type="Pfam" id="PF13087">
    <property type="entry name" value="AAA_12"/>
    <property type="match status" value="1"/>
</dbReference>
<reference evidence="4" key="1">
    <citation type="submission" date="2014-11" db="EMBL/GenBank/DDBJ databases">
        <authorList>
            <person name="Otto D Thomas"/>
            <person name="Naeem Raeece"/>
        </authorList>
    </citation>
    <scope>NUCLEOTIDE SEQUENCE</scope>
</reference>
<dbReference type="InterPro" id="IPR047187">
    <property type="entry name" value="SF1_C_Upf1"/>
</dbReference>
<name>A0A0G4F1Y3_9ALVE</name>
<dbReference type="PANTHER" id="PTHR10887:SF495">
    <property type="entry name" value="HELICASE SENATAXIN ISOFORM X1-RELATED"/>
    <property type="match status" value="1"/>
</dbReference>